<dbReference type="EMBL" id="BAABHA010000010">
    <property type="protein sequence ID" value="GAA4388046.1"/>
    <property type="molecule type" value="Genomic_DNA"/>
</dbReference>
<evidence type="ECO:0000256" key="3">
    <source>
        <dbReference type="ARBA" id="ARBA00012705"/>
    </source>
</evidence>
<dbReference type="CDD" id="cd00751">
    <property type="entry name" value="thiolase"/>
    <property type="match status" value="1"/>
</dbReference>
<feature type="domain" description="Thiolase N-terminal" evidence="10">
    <location>
        <begin position="23"/>
        <end position="281"/>
    </location>
</feature>
<gene>
    <name evidence="12" type="ORF">GCM10023186_34270</name>
</gene>
<feature type="domain" description="Thiolase C-terminal" evidence="11">
    <location>
        <begin position="288"/>
        <end position="410"/>
    </location>
</feature>
<dbReference type="Pfam" id="PF02803">
    <property type="entry name" value="Thiolase_C"/>
    <property type="match status" value="1"/>
</dbReference>
<reference evidence="13" key="1">
    <citation type="journal article" date="2019" name="Int. J. Syst. Evol. Microbiol.">
        <title>The Global Catalogue of Microorganisms (GCM) 10K type strain sequencing project: providing services to taxonomists for standard genome sequencing and annotation.</title>
        <authorList>
            <consortium name="The Broad Institute Genomics Platform"/>
            <consortium name="The Broad Institute Genome Sequencing Center for Infectious Disease"/>
            <person name="Wu L."/>
            <person name="Ma J."/>
        </authorList>
    </citation>
    <scope>NUCLEOTIDE SEQUENCE [LARGE SCALE GENOMIC DNA]</scope>
    <source>
        <strain evidence="13">JCM 17924</strain>
    </source>
</reference>
<comment type="caution">
    <text evidence="12">The sequence shown here is derived from an EMBL/GenBank/DDBJ whole genome shotgun (WGS) entry which is preliminary data.</text>
</comment>
<keyword evidence="5" id="KW-0479">Metal-binding</keyword>
<dbReference type="Pfam" id="PF00108">
    <property type="entry name" value="Thiolase_N"/>
    <property type="match status" value="1"/>
</dbReference>
<evidence type="ECO:0000259" key="11">
    <source>
        <dbReference type="Pfam" id="PF02803"/>
    </source>
</evidence>
<dbReference type="EC" id="2.3.1.9" evidence="3"/>
<dbReference type="InterPro" id="IPR020613">
    <property type="entry name" value="Thiolase_CS"/>
</dbReference>
<evidence type="ECO:0000256" key="8">
    <source>
        <dbReference type="ARBA" id="ARBA00023315"/>
    </source>
</evidence>
<dbReference type="PROSITE" id="PS00737">
    <property type="entry name" value="THIOLASE_2"/>
    <property type="match status" value="1"/>
</dbReference>
<dbReference type="InterPro" id="IPR020615">
    <property type="entry name" value="Thiolase_acyl_enz_int_AS"/>
</dbReference>
<comment type="subunit">
    <text evidence="2">Homotetramer.</text>
</comment>
<dbReference type="PIRSF" id="PIRSF000429">
    <property type="entry name" value="Ac-CoA_Ac_transf"/>
    <property type="match status" value="1"/>
</dbReference>
<proteinExistence type="inferred from homology"/>
<evidence type="ECO:0000256" key="6">
    <source>
        <dbReference type="ARBA" id="ARBA00022946"/>
    </source>
</evidence>
<comment type="similarity">
    <text evidence="1 9">Belongs to the thiolase-like superfamily. Thiolase family.</text>
</comment>
<keyword evidence="7" id="KW-0630">Potassium</keyword>
<dbReference type="Proteomes" id="UP001500454">
    <property type="component" value="Unassembled WGS sequence"/>
</dbReference>
<dbReference type="PROSITE" id="PS00098">
    <property type="entry name" value="THIOLASE_1"/>
    <property type="match status" value="1"/>
</dbReference>
<dbReference type="NCBIfam" id="TIGR01930">
    <property type="entry name" value="AcCoA-C-Actrans"/>
    <property type="match status" value="1"/>
</dbReference>
<dbReference type="InterPro" id="IPR016039">
    <property type="entry name" value="Thiolase-like"/>
</dbReference>
<name>A0ABP8JB90_9BACT</name>
<dbReference type="Gene3D" id="3.40.47.10">
    <property type="match status" value="1"/>
</dbReference>
<evidence type="ECO:0000256" key="9">
    <source>
        <dbReference type="RuleBase" id="RU003557"/>
    </source>
</evidence>
<keyword evidence="4 9" id="KW-0808">Transferase</keyword>
<dbReference type="PROSITE" id="PS00099">
    <property type="entry name" value="THIOLASE_3"/>
    <property type="match status" value="1"/>
</dbReference>
<dbReference type="InterPro" id="IPR020616">
    <property type="entry name" value="Thiolase_N"/>
</dbReference>
<evidence type="ECO:0000313" key="13">
    <source>
        <dbReference type="Proteomes" id="UP001500454"/>
    </source>
</evidence>
<protein>
    <recommendedName>
        <fullName evidence="3">acetyl-CoA C-acetyltransferase</fullName>
        <ecNumber evidence="3">2.3.1.9</ecNumber>
    </recommendedName>
</protein>
<evidence type="ECO:0000256" key="7">
    <source>
        <dbReference type="ARBA" id="ARBA00022958"/>
    </source>
</evidence>
<evidence type="ECO:0000256" key="4">
    <source>
        <dbReference type="ARBA" id="ARBA00022679"/>
    </source>
</evidence>
<keyword evidence="13" id="KW-1185">Reference proteome</keyword>
<keyword evidence="6" id="KW-0809">Transit peptide</keyword>
<sequence length="411" mass="43239">MRRVVLPYFPQPLPYLLMQIKEVYIISAVRTPIGSFGGSLSSLSATELGGIALKGALEKAGVDPKEVQQVIMGNVISANLGQAPARQAALKAGLGFEVECTTVNKVCASGSKAIMMAAQSIMLGQSDVVLAGGMESMSNVPYYLDKARFGAKYGHGQMIDGLMKDGLWDPYHNYAMGNAAENTAKEMGITREDQDAFAIESYTRSANAAKAGKKKDEIIPVTIEQRGKTVVIEDDEEYLKVDFTKVAGLKPAFLKEGGTVTAANASTLNDGAAAVLLMSKEKAEALGLKPMARVLGFADAEQEPQWFTTSPSLAIPKALKHAGVEASQVDFYEINEAFSVVSLANNKLLNLEGTKVNVYGGAVSLGHPLGASGARIVTTLLNVMKNEGGKIGVTGICNGGGGASSIVVEKL</sequence>
<organism evidence="12 13">
    <name type="scientific">Hymenobacter koreensis</name>
    <dbReference type="NCBI Taxonomy" id="1084523"/>
    <lineage>
        <taxon>Bacteria</taxon>
        <taxon>Pseudomonadati</taxon>
        <taxon>Bacteroidota</taxon>
        <taxon>Cytophagia</taxon>
        <taxon>Cytophagales</taxon>
        <taxon>Hymenobacteraceae</taxon>
        <taxon>Hymenobacter</taxon>
    </lineage>
</organism>
<evidence type="ECO:0000259" key="10">
    <source>
        <dbReference type="Pfam" id="PF00108"/>
    </source>
</evidence>
<dbReference type="InterPro" id="IPR020617">
    <property type="entry name" value="Thiolase_C"/>
</dbReference>
<dbReference type="SUPFAM" id="SSF53901">
    <property type="entry name" value="Thiolase-like"/>
    <property type="match status" value="2"/>
</dbReference>
<evidence type="ECO:0000256" key="5">
    <source>
        <dbReference type="ARBA" id="ARBA00022723"/>
    </source>
</evidence>
<dbReference type="InterPro" id="IPR020610">
    <property type="entry name" value="Thiolase_AS"/>
</dbReference>
<evidence type="ECO:0000256" key="2">
    <source>
        <dbReference type="ARBA" id="ARBA00011881"/>
    </source>
</evidence>
<keyword evidence="8 9" id="KW-0012">Acyltransferase</keyword>
<dbReference type="PANTHER" id="PTHR18919">
    <property type="entry name" value="ACETYL-COA C-ACYLTRANSFERASE"/>
    <property type="match status" value="1"/>
</dbReference>
<accession>A0ABP8JB90</accession>
<evidence type="ECO:0000313" key="12">
    <source>
        <dbReference type="EMBL" id="GAA4388046.1"/>
    </source>
</evidence>
<dbReference type="PANTHER" id="PTHR18919:SF156">
    <property type="entry name" value="ACETYL-COA ACETYLTRANSFERASE, MITOCHONDRIAL"/>
    <property type="match status" value="1"/>
</dbReference>
<evidence type="ECO:0000256" key="1">
    <source>
        <dbReference type="ARBA" id="ARBA00010982"/>
    </source>
</evidence>
<dbReference type="InterPro" id="IPR002155">
    <property type="entry name" value="Thiolase"/>
</dbReference>